<dbReference type="InterPro" id="IPR025503">
    <property type="entry name" value="DUF4391"/>
</dbReference>
<dbReference type="Pfam" id="PF14335">
    <property type="entry name" value="DUF4391"/>
    <property type="match status" value="1"/>
</dbReference>
<dbReference type="EMBL" id="ACEP01000029">
    <property type="protein sequence ID" value="EEG37704.1"/>
    <property type="molecule type" value="Genomic_DNA"/>
</dbReference>
<comment type="caution">
    <text evidence="2">The sequence shown here is derived from an EMBL/GenBank/DDBJ whole genome shotgun (WGS) entry which is preliminary data.</text>
</comment>
<dbReference type="Proteomes" id="UP000003174">
    <property type="component" value="Unassembled WGS sequence"/>
</dbReference>
<evidence type="ECO:0000313" key="3">
    <source>
        <dbReference type="Proteomes" id="UP000003174"/>
    </source>
</evidence>
<sequence length="231" mass="27374">MFSCDKIKEVGERMIGLPKTTEFNKRIPKQKFYENITISPAIKRVFVEQVKTIYWKNKIAVSTTNLAEGNKVTELEVFEIHLNNPELDEKLLYQIDKVVPYHILFLLEYQGEYQAWVGFKEKAASGNKVFKVNRYYHTEWMKEEELPLHLEGLSMDAAYENYVRQIAGDKLQIKTNGESLKESVTRDEQRQILQKKIDILKAQIRKEKQLNKQMQINRELKILKKELEEYL</sequence>
<evidence type="ECO:0000313" key="2">
    <source>
        <dbReference type="EMBL" id="EEG37704.1"/>
    </source>
</evidence>
<accession>C0ESW2</accession>
<protein>
    <recommendedName>
        <fullName evidence="4">DUF4391 domain-containing protein</fullName>
    </recommendedName>
</protein>
<proteinExistence type="predicted"/>
<feature type="coiled-coil region" evidence="1">
    <location>
        <begin position="190"/>
        <end position="226"/>
    </location>
</feature>
<gene>
    <name evidence="2" type="ORF">EUBHAL_00485</name>
</gene>
<organism evidence="2 3">
    <name type="scientific">Anaerobutyricum hallii DSM 3353</name>
    <dbReference type="NCBI Taxonomy" id="411469"/>
    <lineage>
        <taxon>Bacteria</taxon>
        <taxon>Bacillati</taxon>
        <taxon>Bacillota</taxon>
        <taxon>Clostridia</taxon>
        <taxon>Lachnospirales</taxon>
        <taxon>Lachnospiraceae</taxon>
        <taxon>Anaerobutyricum</taxon>
    </lineage>
</organism>
<evidence type="ECO:0008006" key="4">
    <source>
        <dbReference type="Google" id="ProtNLM"/>
    </source>
</evidence>
<dbReference type="eggNOG" id="ENOG502ZBPR">
    <property type="taxonomic scope" value="Bacteria"/>
</dbReference>
<dbReference type="AlphaFoldDB" id="C0ESW2"/>
<reference evidence="2 3" key="1">
    <citation type="submission" date="2009-01" db="EMBL/GenBank/DDBJ databases">
        <authorList>
            <person name="Fulton L."/>
            <person name="Clifton S."/>
            <person name="Fulton B."/>
            <person name="Xu J."/>
            <person name="Minx P."/>
            <person name="Pepin K.H."/>
            <person name="Johnson M."/>
            <person name="Bhonagiri V."/>
            <person name="Nash W.E."/>
            <person name="Mardis E.R."/>
            <person name="Wilson R.K."/>
        </authorList>
    </citation>
    <scope>NUCLEOTIDE SEQUENCE [LARGE SCALE GENOMIC DNA]</scope>
    <source>
        <strain evidence="2 3">DSM 3353</strain>
    </source>
</reference>
<evidence type="ECO:0000256" key="1">
    <source>
        <dbReference type="SAM" id="Coils"/>
    </source>
</evidence>
<name>C0ESW2_9FIRM</name>
<reference evidence="2 3" key="2">
    <citation type="submission" date="2009-02" db="EMBL/GenBank/DDBJ databases">
        <title>Draft genome sequence of Eubacterium hallii (DSM 3353).</title>
        <authorList>
            <person name="Sudarsanam P."/>
            <person name="Ley R."/>
            <person name="Guruge J."/>
            <person name="Turnbaugh P.J."/>
            <person name="Mahowald M."/>
            <person name="Liep D."/>
            <person name="Gordon J."/>
        </authorList>
    </citation>
    <scope>NUCLEOTIDE SEQUENCE [LARGE SCALE GENOMIC DNA]</scope>
    <source>
        <strain evidence="2 3">DSM 3353</strain>
    </source>
</reference>
<keyword evidence="1" id="KW-0175">Coiled coil</keyword>